<dbReference type="EMBL" id="RCYZ01000023">
    <property type="protein sequence ID" value="TPG57247.1"/>
    <property type="molecule type" value="Genomic_DNA"/>
</dbReference>
<name>A0A502G5F0_9BACT</name>
<dbReference type="AlphaFoldDB" id="A0A502G5F0"/>
<comment type="caution">
    <text evidence="1">The sequence shown here is derived from an EMBL/GenBank/DDBJ whole genome shotgun (WGS) entry which is preliminary data.</text>
</comment>
<evidence type="ECO:0000313" key="1">
    <source>
        <dbReference type="EMBL" id="TPG57247.1"/>
    </source>
</evidence>
<accession>A0A502G5F0</accession>
<protein>
    <submittedName>
        <fullName evidence="1">Uncharacterized protein</fullName>
    </submittedName>
</protein>
<sequence>QEPVLGYVGAHITQQKRIFIARTELPLPSDVVFDSPYQGCAVDSMSEVLFPFDPKGPHDPYTRLFDQPGTVPVSYYLTRSKLKMAYIGASTTCADCRLRGANVKPSFW</sequence>
<evidence type="ECO:0000313" key="2">
    <source>
        <dbReference type="Proteomes" id="UP000317646"/>
    </source>
</evidence>
<organism evidence="1 2">
    <name type="scientific">Hymenobacter nivis</name>
    <dbReference type="NCBI Taxonomy" id="1850093"/>
    <lineage>
        <taxon>Bacteria</taxon>
        <taxon>Pseudomonadati</taxon>
        <taxon>Bacteroidota</taxon>
        <taxon>Cytophagia</taxon>
        <taxon>Cytophagales</taxon>
        <taxon>Hymenobacteraceae</taxon>
        <taxon>Hymenobacter</taxon>
    </lineage>
</organism>
<feature type="non-terminal residue" evidence="1">
    <location>
        <position position="1"/>
    </location>
</feature>
<reference evidence="1 2" key="1">
    <citation type="journal article" date="2019" name="Environ. Microbiol.">
        <title>Species interactions and distinct microbial communities in high Arctic permafrost affected cryosols are associated with the CH4 and CO2 gas fluxes.</title>
        <authorList>
            <person name="Altshuler I."/>
            <person name="Hamel J."/>
            <person name="Turney S."/>
            <person name="Magnuson E."/>
            <person name="Levesque R."/>
            <person name="Greer C."/>
            <person name="Whyte L.G."/>
        </authorList>
    </citation>
    <scope>NUCLEOTIDE SEQUENCE [LARGE SCALE GENOMIC DNA]</scope>
    <source>
        <strain evidence="1 2">S9.2P</strain>
    </source>
</reference>
<keyword evidence="2" id="KW-1185">Reference proteome</keyword>
<gene>
    <name evidence="1" type="ORF">EAH73_22840</name>
</gene>
<dbReference type="Proteomes" id="UP000317646">
    <property type="component" value="Unassembled WGS sequence"/>
</dbReference>
<proteinExistence type="predicted"/>